<proteinExistence type="predicted"/>
<sequence length="142" mass="16261">MYRIREVDPQDEEVADTLAELHQLTFCDGTRVPDFGQGYWWIAFRGLKPIAFAGVVSSTHVANAGYLCRVGVVMPHCGHGLQVRLTRALEARARRSGWKAIVSDTTDNHFSANNFIRQGYRLFEPASPWAWQHTLYWRKQLV</sequence>
<dbReference type="Proteomes" id="UP000198992">
    <property type="component" value="Unassembled WGS sequence"/>
</dbReference>
<dbReference type="InterPro" id="IPR000182">
    <property type="entry name" value="GNAT_dom"/>
</dbReference>
<dbReference type="EMBL" id="FNTH01000001">
    <property type="protein sequence ID" value="SEC62320.1"/>
    <property type="molecule type" value="Genomic_DNA"/>
</dbReference>
<organism evidence="2 3">
    <name type="scientific">Bradyrhizobium erythrophlei</name>
    <dbReference type="NCBI Taxonomy" id="1437360"/>
    <lineage>
        <taxon>Bacteria</taxon>
        <taxon>Pseudomonadati</taxon>
        <taxon>Pseudomonadota</taxon>
        <taxon>Alphaproteobacteria</taxon>
        <taxon>Hyphomicrobiales</taxon>
        <taxon>Nitrobacteraceae</taxon>
        <taxon>Bradyrhizobium</taxon>
    </lineage>
</organism>
<protein>
    <recommendedName>
        <fullName evidence="1">N-acetyltransferase domain-containing protein</fullName>
    </recommendedName>
</protein>
<evidence type="ECO:0000259" key="1">
    <source>
        <dbReference type="PROSITE" id="PS51186"/>
    </source>
</evidence>
<dbReference type="RefSeq" id="WP_092115597.1">
    <property type="nucleotide sequence ID" value="NZ_FNTH01000001.1"/>
</dbReference>
<dbReference type="PROSITE" id="PS51186">
    <property type="entry name" value="GNAT"/>
    <property type="match status" value="1"/>
</dbReference>
<evidence type="ECO:0000313" key="2">
    <source>
        <dbReference type="EMBL" id="SEC62320.1"/>
    </source>
</evidence>
<dbReference type="GO" id="GO:0016747">
    <property type="term" value="F:acyltransferase activity, transferring groups other than amino-acyl groups"/>
    <property type="evidence" value="ECO:0007669"/>
    <property type="project" value="InterPro"/>
</dbReference>
<dbReference type="CDD" id="cd04301">
    <property type="entry name" value="NAT_SF"/>
    <property type="match status" value="1"/>
</dbReference>
<feature type="domain" description="N-acetyltransferase" evidence="1">
    <location>
        <begin position="2"/>
        <end position="142"/>
    </location>
</feature>
<dbReference type="Pfam" id="PF00583">
    <property type="entry name" value="Acetyltransf_1"/>
    <property type="match status" value="1"/>
</dbReference>
<reference evidence="2 3" key="1">
    <citation type="submission" date="2016-10" db="EMBL/GenBank/DDBJ databases">
        <authorList>
            <person name="de Groot N.N."/>
        </authorList>
    </citation>
    <scope>NUCLEOTIDE SEQUENCE [LARGE SCALE GENOMIC DNA]</scope>
    <source>
        <strain evidence="2 3">MT12</strain>
    </source>
</reference>
<accession>A0A1H4U1B3</accession>
<dbReference type="OrthoDB" id="8230331at2"/>
<dbReference type="InterPro" id="IPR016181">
    <property type="entry name" value="Acyl_CoA_acyltransferase"/>
</dbReference>
<dbReference type="SUPFAM" id="SSF55729">
    <property type="entry name" value="Acyl-CoA N-acyltransferases (Nat)"/>
    <property type="match status" value="1"/>
</dbReference>
<dbReference type="Gene3D" id="3.40.630.30">
    <property type="match status" value="1"/>
</dbReference>
<name>A0A1H4U1B3_9BRAD</name>
<gene>
    <name evidence="2" type="ORF">SAMN05444164_2301</name>
</gene>
<evidence type="ECO:0000313" key="3">
    <source>
        <dbReference type="Proteomes" id="UP000198992"/>
    </source>
</evidence>
<dbReference type="AlphaFoldDB" id="A0A1H4U1B3"/>